<reference evidence="7 8" key="1">
    <citation type="submission" date="2017-06" db="EMBL/GenBank/DDBJ databases">
        <authorList>
            <consortium name="Pathogen Informatics"/>
        </authorList>
    </citation>
    <scope>NUCLEOTIDE SEQUENCE [LARGE SCALE GENOMIC DNA]</scope>
    <source>
        <strain evidence="7 8">NCTC12149</strain>
    </source>
</reference>
<dbReference type="Proteomes" id="UP000215355">
    <property type="component" value="Chromosome 1"/>
</dbReference>
<evidence type="ECO:0000256" key="2">
    <source>
        <dbReference type="ARBA" id="ARBA00023125"/>
    </source>
</evidence>
<dbReference type="PROSITE" id="PS51900">
    <property type="entry name" value="CB"/>
    <property type="match status" value="1"/>
</dbReference>
<dbReference type="AlphaFoldDB" id="A0AAJ4XD14"/>
<dbReference type="InterPro" id="IPR044068">
    <property type="entry name" value="CB"/>
</dbReference>
<dbReference type="Gene3D" id="1.10.443.10">
    <property type="entry name" value="Intergrase catalytic core"/>
    <property type="match status" value="1"/>
</dbReference>
<feature type="domain" description="Core-binding (CB)" evidence="6">
    <location>
        <begin position="103"/>
        <end position="191"/>
    </location>
</feature>
<evidence type="ECO:0000259" key="6">
    <source>
        <dbReference type="PROSITE" id="PS51900"/>
    </source>
</evidence>
<dbReference type="SUPFAM" id="SSF56349">
    <property type="entry name" value="DNA breaking-rejoining enzymes"/>
    <property type="match status" value="1"/>
</dbReference>
<evidence type="ECO:0000313" key="8">
    <source>
        <dbReference type="Proteomes" id="UP000215355"/>
    </source>
</evidence>
<dbReference type="InterPro" id="IPR004107">
    <property type="entry name" value="Integrase_SAM-like_N"/>
</dbReference>
<dbReference type="PROSITE" id="PS51898">
    <property type="entry name" value="TYR_RECOMBINASE"/>
    <property type="match status" value="1"/>
</dbReference>
<dbReference type="InterPro" id="IPR002104">
    <property type="entry name" value="Integrase_catalytic"/>
</dbReference>
<evidence type="ECO:0000313" key="7">
    <source>
        <dbReference type="EMBL" id="SNV52054.1"/>
    </source>
</evidence>
<proteinExistence type="predicted"/>
<accession>A0AAJ4XD14</accession>
<dbReference type="KEGG" id="smiz:4412673_02601"/>
<evidence type="ECO:0000259" key="5">
    <source>
        <dbReference type="PROSITE" id="PS51898"/>
    </source>
</evidence>
<evidence type="ECO:0000256" key="4">
    <source>
        <dbReference type="PROSITE-ProRule" id="PRU01248"/>
    </source>
</evidence>
<dbReference type="Gene3D" id="1.10.150.130">
    <property type="match status" value="1"/>
</dbReference>
<keyword evidence="1" id="KW-0229">DNA integration</keyword>
<dbReference type="Pfam" id="PF13495">
    <property type="entry name" value="Phage_int_SAM_4"/>
    <property type="match status" value="1"/>
</dbReference>
<dbReference type="GO" id="GO:0003677">
    <property type="term" value="F:DNA binding"/>
    <property type="evidence" value="ECO:0007669"/>
    <property type="project" value="UniProtKB-UniRule"/>
</dbReference>
<dbReference type="Pfam" id="PF00589">
    <property type="entry name" value="Phage_integrase"/>
    <property type="match status" value="1"/>
</dbReference>
<evidence type="ECO:0000256" key="3">
    <source>
        <dbReference type="ARBA" id="ARBA00023172"/>
    </source>
</evidence>
<sequence length="398" mass="47297">MNAKKYKNARIIRASSGDWRVVYEFEYPEYPGKFKKFYVRDGVNYIHDVHEKEIAVNQLKEDIDYALANGFNPFMPKIYIEDQLNTAEKEIDVETKLKSKKPWSTEIAMNKFLDYCTKSGLEPNTIRTYVSFINNLRKWVQNLPDPLIPFSELTDVDIQSFLDYNFFEEEWTPRTYNNHSKFMSQLFSRVAKLEKKYNPNIKYTIDLSDLILKKDKAEKNKYYTPQVAAKVKKEISKNPEMYRYSKWIFYSCMRPKEIRLLKIQDIDMVSRQIKVNGKTGYRFVPICDELMNLISEMNLIAQPLDYYVFGKGKKPNNDPVYHDYFARRYQTIKDNLKLDYNYTLYSWKHTRVVSLITAGFDDNQVMTLTGHRDRSGFEAYKRDLIIDNTVMKGKTIDF</sequence>
<keyword evidence="3" id="KW-0233">DNA recombination</keyword>
<name>A0AAJ4XD14_9SPHI</name>
<organism evidence="7 8">
    <name type="scientific">Sphingobacterium mizutaii</name>
    <dbReference type="NCBI Taxonomy" id="1010"/>
    <lineage>
        <taxon>Bacteria</taxon>
        <taxon>Pseudomonadati</taxon>
        <taxon>Bacteroidota</taxon>
        <taxon>Sphingobacteriia</taxon>
        <taxon>Sphingobacteriales</taxon>
        <taxon>Sphingobacteriaceae</taxon>
        <taxon>Sphingobacterium</taxon>
    </lineage>
</organism>
<dbReference type="InterPro" id="IPR013762">
    <property type="entry name" value="Integrase-like_cat_sf"/>
</dbReference>
<dbReference type="InterPro" id="IPR010998">
    <property type="entry name" value="Integrase_recombinase_N"/>
</dbReference>
<keyword evidence="2 4" id="KW-0238">DNA-binding</keyword>
<dbReference type="EMBL" id="LT906468">
    <property type="protein sequence ID" value="SNV52054.1"/>
    <property type="molecule type" value="Genomic_DNA"/>
</dbReference>
<dbReference type="RefSeq" id="WP_093097492.1">
    <property type="nucleotide sequence ID" value="NZ_FNGK01000001.1"/>
</dbReference>
<dbReference type="GO" id="GO:0006310">
    <property type="term" value="P:DNA recombination"/>
    <property type="evidence" value="ECO:0007669"/>
    <property type="project" value="UniProtKB-KW"/>
</dbReference>
<feature type="domain" description="Tyr recombinase" evidence="5">
    <location>
        <begin position="218"/>
        <end position="397"/>
    </location>
</feature>
<protein>
    <submittedName>
        <fullName evidence="7">Site-specific recombinase XerD</fullName>
    </submittedName>
</protein>
<evidence type="ECO:0000256" key="1">
    <source>
        <dbReference type="ARBA" id="ARBA00022908"/>
    </source>
</evidence>
<dbReference type="GO" id="GO:0015074">
    <property type="term" value="P:DNA integration"/>
    <property type="evidence" value="ECO:0007669"/>
    <property type="project" value="UniProtKB-KW"/>
</dbReference>
<gene>
    <name evidence="7" type="ORF">SAMEA4412673_02601</name>
</gene>
<dbReference type="InterPro" id="IPR011010">
    <property type="entry name" value="DNA_brk_join_enz"/>
</dbReference>